<feature type="domain" description="Class II Histidinyl-tRNA synthetase (HisRS)-like catalytic core" evidence="1">
    <location>
        <begin position="14"/>
        <end position="273"/>
    </location>
</feature>
<dbReference type="AlphaFoldDB" id="A0A1N6EZV0"/>
<sequence>MNQIRMNQDLMKIKQQELGFLNHFQQRNYELIDLGLVESFQWKDLSQDDLHLMERRHKWERNGTLFALRSDWTNAIVRYRKKYQLHADKIAYVGSVYTVDSERKQLGVEIFSANVKEQFKVLEDMICFLQQELHTTLSVGVISHNMLLKKLLNKDEHEDELVQQYIRDRNYDALGSRLGKDHLLVRLMKEAPADQGDYLKKHFPELADQLKEIEQWQDQLDSLGVEYVYSDLLAVPVQSYYKGIFIHVYEKNAVNPIGSGGQYTSSSKAFGMAITI</sequence>
<name>A0A1N6EZV0_9LACT</name>
<dbReference type="InterPro" id="IPR045864">
    <property type="entry name" value="aa-tRNA-synth_II/BPL/LPL"/>
</dbReference>
<proteinExistence type="predicted"/>
<keyword evidence="3" id="KW-1185">Reference proteome</keyword>
<dbReference type="InterPro" id="IPR041715">
    <property type="entry name" value="HisRS-like_core"/>
</dbReference>
<dbReference type="Gene3D" id="3.30.930.10">
    <property type="entry name" value="Bira Bifunctional Protein, Domain 2"/>
    <property type="match status" value="1"/>
</dbReference>
<dbReference type="RefSeq" id="WP_034546842.1">
    <property type="nucleotide sequence ID" value="NZ_FSRN01000001.1"/>
</dbReference>
<accession>A0A1N6EZV0</accession>
<keyword evidence="2" id="KW-0808">Transferase</keyword>
<dbReference type="STRING" id="28230.SAMN05878443_0304"/>
<dbReference type="OrthoDB" id="2387597at2"/>
<reference evidence="3" key="1">
    <citation type="submission" date="2016-11" db="EMBL/GenBank/DDBJ databases">
        <authorList>
            <person name="Varghese N."/>
            <person name="Submissions S."/>
        </authorList>
    </citation>
    <scope>NUCLEOTIDE SEQUENCE [LARGE SCALE GENOMIC DNA]</scope>
    <source>
        <strain evidence="3">313</strain>
    </source>
</reference>
<organism evidence="2 3">
    <name type="scientific">Carnobacterium alterfunditum</name>
    <dbReference type="NCBI Taxonomy" id="28230"/>
    <lineage>
        <taxon>Bacteria</taxon>
        <taxon>Bacillati</taxon>
        <taxon>Bacillota</taxon>
        <taxon>Bacilli</taxon>
        <taxon>Lactobacillales</taxon>
        <taxon>Carnobacteriaceae</taxon>
        <taxon>Carnobacterium</taxon>
    </lineage>
</organism>
<evidence type="ECO:0000313" key="2">
    <source>
        <dbReference type="EMBL" id="SIN88521.1"/>
    </source>
</evidence>
<dbReference type="eggNOG" id="COG3705">
    <property type="taxonomic scope" value="Bacteria"/>
</dbReference>
<dbReference type="SUPFAM" id="SSF55681">
    <property type="entry name" value="Class II aaRS and biotin synthetases"/>
    <property type="match status" value="1"/>
</dbReference>
<dbReference type="GO" id="GO:0140096">
    <property type="term" value="F:catalytic activity, acting on a protein"/>
    <property type="evidence" value="ECO:0007669"/>
    <property type="project" value="UniProtKB-ARBA"/>
</dbReference>
<keyword evidence="2" id="KW-0328">Glycosyltransferase</keyword>
<gene>
    <name evidence="2" type="ORF">SAMN05878443_0304</name>
</gene>
<dbReference type="EMBL" id="FSRN01000001">
    <property type="protein sequence ID" value="SIN88521.1"/>
    <property type="molecule type" value="Genomic_DNA"/>
</dbReference>
<protein>
    <submittedName>
        <fullName evidence="2">ATP phosphoribosyltransferase regulatory subunit</fullName>
    </submittedName>
</protein>
<dbReference type="GO" id="GO:0016757">
    <property type="term" value="F:glycosyltransferase activity"/>
    <property type="evidence" value="ECO:0007669"/>
    <property type="project" value="UniProtKB-KW"/>
</dbReference>
<dbReference type="Pfam" id="PF13393">
    <property type="entry name" value="tRNA-synt_His"/>
    <property type="match status" value="1"/>
</dbReference>
<evidence type="ECO:0000313" key="3">
    <source>
        <dbReference type="Proteomes" id="UP000184758"/>
    </source>
</evidence>
<dbReference type="Proteomes" id="UP000184758">
    <property type="component" value="Unassembled WGS sequence"/>
</dbReference>
<evidence type="ECO:0000259" key="1">
    <source>
        <dbReference type="Pfam" id="PF13393"/>
    </source>
</evidence>